<dbReference type="AlphaFoldDB" id="L5LT13"/>
<proteinExistence type="predicted"/>
<reference evidence="4" key="1">
    <citation type="journal article" date="2013" name="Science">
        <title>Comparative analysis of bat genomes provides insight into the evolution of flight and immunity.</title>
        <authorList>
            <person name="Zhang G."/>
            <person name="Cowled C."/>
            <person name="Shi Z."/>
            <person name="Huang Z."/>
            <person name="Bishop-Lilly K.A."/>
            <person name="Fang X."/>
            <person name="Wynne J.W."/>
            <person name="Xiong Z."/>
            <person name="Baker M.L."/>
            <person name="Zhao W."/>
            <person name="Tachedjian M."/>
            <person name="Zhu Y."/>
            <person name="Zhou P."/>
            <person name="Jiang X."/>
            <person name="Ng J."/>
            <person name="Yang L."/>
            <person name="Wu L."/>
            <person name="Xiao J."/>
            <person name="Feng Y."/>
            <person name="Chen Y."/>
            <person name="Sun X."/>
            <person name="Zhang Y."/>
            <person name="Marsh G.A."/>
            <person name="Crameri G."/>
            <person name="Broder C.C."/>
            <person name="Frey K.G."/>
            <person name="Wang L.F."/>
            <person name="Wang J."/>
        </authorList>
    </citation>
    <scope>NUCLEOTIDE SEQUENCE [LARGE SCALE GENOMIC DNA]</scope>
</reference>
<dbReference type="Pfam" id="PF00095">
    <property type="entry name" value="WAP"/>
    <property type="match status" value="1"/>
</dbReference>
<dbReference type="SUPFAM" id="SSF57256">
    <property type="entry name" value="Elafin-like"/>
    <property type="match status" value="1"/>
</dbReference>
<dbReference type="GO" id="GO:0030414">
    <property type="term" value="F:peptidase inhibitor activity"/>
    <property type="evidence" value="ECO:0007669"/>
    <property type="project" value="InterPro"/>
</dbReference>
<evidence type="ECO:0000313" key="3">
    <source>
        <dbReference type="EMBL" id="ELK29170.1"/>
    </source>
</evidence>
<name>L5LT13_MYODS</name>
<keyword evidence="4" id="KW-1185">Reference proteome</keyword>
<evidence type="ECO:0000313" key="4">
    <source>
        <dbReference type="Proteomes" id="UP000010556"/>
    </source>
</evidence>
<dbReference type="EMBL" id="KB108280">
    <property type="protein sequence ID" value="ELK29170.1"/>
    <property type="molecule type" value="Genomic_DNA"/>
</dbReference>
<gene>
    <name evidence="3" type="ORF">MDA_GLEAN10012571</name>
</gene>
<accession>L5LT13</accession>
<dbReference type="InterPro" id="IPR036645">
    <property type="entry name" value="Elafin-like_sf"/>
</dbReference>
<dbReference type="Proteomes" id="UP000010556">
    <property type="component" value="Unassembled WGS sequence"/>
</dbReference>
<feature type="domain" description="WAP" evidence="2">
    <location>
        <begin position="94"/>
        <end position="141"/>
    </location>
</feature>
<evidence type="ECO:0000256" key="1">
    <source>
        <dbReference type="SAM" id="MobiDB-lite"/>
    </source>
</evidence>
<feature type="region of interest" description="Disordered" evidence="1">
    <location>
        <begin position="1"/>
        <end position="29"/>
    </location>
</feature>
<sequence>MEEQEDASGSSWESPPDKSPPDSDSPWSWVRAAPPLRAAITTEGACGARGMVCAERNTAGTHLRGMKLSSLCVLTGALLLLLGPHAAQPSPTRAADKPGYCPEFSPHCPFTMLPTCWRDRGCRKAKKCCFYNCRRQCMEPWWSLD</sequence>
<organism evidence="3 4">
    <name type="scientific">Myotis davidii</name>
    <name type="common">David's myotis</name>
    <dbReference type="NCBI Taxonomy" id="225400"/>
    <lineage>
        <taxon>Eukaryota</taxon>
        <taxon>Metazoa</taxon>
        <taxon>Chordata</taxon>
        <taxon>Craniata</taxon>
        <taxon>Vertebrata</taxon>
        <taxon>Euteleostomi</taxon>
        <taxon>Mammalia</taxon>
        <taxon>Eutheria</taxon>
        <taxon>Laurasiatheria</taxon>
        <taxon>Chiroptera</taxon>
        <taxon>Yangochiroptera</taxon>
        <taxon>Vespertilionidae</taxon>
        <taxon>Myotis</taxon>
    </lineage>
</organism>
<dbReference type="InterPro" id="IPR008197">
    <property type="entry name" value="WAP_dom"/>
</dbReference>
<dbReference type="GO" id="GO:0005576">
    <property type="term" value="C:extracellular region"/>
    <property type="evidence" value="ECO:0007669"/>
    <property type="project" value="InterPro"/>
</dbReference>
<dbReference type="SMART" id="SM00217">
    <property type="entry name" value="WAP"/>
    <property type="match status" value="1"/>
</dbReference>
<protein>
    <submittedName>
        <fullName evidence="3">WAP four-disulfide core domain protein 15A</fullName>
    </submittedName>
</protein>
<dbReference type="PROSITE" id="PS51390">
    <property type="entry name" value="WAP"/>
    <property type="match status" value="1"/>
</dbReference>
<evidence type="ECO:0000259" key="2">
    <source>
        <dbReference type="PROSITE" id="PS51390"/>
    </source>
</evidence>
<dbReference type="Gene3D" id="4.10.75.10">
    <property type="entry name" value="Elafin-like"/>
    <property type="match status" value="1"/>
</dbReference>